<proteinExistence type="predicted"/>
<dbReference type="RefSeq" id="XP_018266541.1">
    <property type="nucleotide sequence ID" value="XM_018403887.1"/>
</dbReference>
<reference evidence="4" key="2">
    <citation type="submission" date="2013-07" db="EMBL/GenBank/DDBJ databases">
        <authorList>
            <consortium name="The Broad Institute Genome Sequencing Platform"/>
            <person name="Cuomo C."/>
            <person name="Litvintseva A."/>
            <person name="Chen Y."/>
            <person name="Heitman J."/>
            <person name="Sun S."/>
            <person name="Springer D."/>
            <person name="Dromer F."/>
            <person name="Young S.K."/>
            <person name="Zeng Q."/>
            <person name="Gargeya S."/>
            <person name="Fitzgerald M."/>
            <person name="Abouelleil A."/>
            <person name="Alvarado L."/>
            <person name="Berlin A.M."/>
            <person name="Chapman S.B."/>
            <person name="Dewar J."/>
            <person name="Goldberg J."/>
            <person name="Griggs A."/>
            <person name="Gujja S."/>
            <person name="Hansen M."/>
            <person name="Howarth C."/>
            <person name="Imamovic A."/>
            <person name="Larimer J."/>
            <person name="McCowan C."/>
            <person name="Murphy C."/>
            <person name="Pearson M."/>
            <person name="Priest M."/>
            <person name="Roberts A."/>
            <person name="Saif S."/>
            <person name="Shea T."/>
            <person name="Sykes S."/>
            <person name="Wortman J."/>
            <person name="Nusbaum C."/>
            <person name="Birren B."/>
        </authorList>
    </citation>
    <scope>NUCLEOTIDE SEQUENCE</scope>
    <source>
        <strain evidence="4">CBS 10117</strain>
    </source>
</reference>
<accession>A0A1A6AF72</accession>
<dbReference type="VEuPathDB" id="FungiDB:I303_00516"/>
<evidence type="ECO:0000313" key="3">
    <source>
        <dbReference type="EMBL" id="OBR88699.1"/>
    </source>
</evidence>
<protein>
    <submittedName>
        <fullName evidence="3">Uncharacterized protein</fullName>
    </submittedName>
</protein>
<evidence type="ECO:0000313" key="5">
    <source>
        <dbReference type="Proteomes" id="UP000078595"/>
    </source>
</evidence>
<reference evidence="3" key="1">
    <citation type="submission" date="2013-07" db="EMBL/GenBank/DDBJ databases">
        <title>The Genome Sequence of Cryptococcus dejecticola CBS10117.</title>
        <authorList>
            <consortium name="The Broad Institute Genome Sequencing Platform"/>
            <person name="Cuomo C."/>
            <person name="Litvintseva A."/>
            <person name="Chen Y."/>
            <person name="Heitman J."/>
            <person name="Sun S."/>
            <person name="Springer D."/>
            <person name="Dromer F."/>
            <person name="Young S.K."/>
            <person name="Zeng Q."/>
            <person name="Gargeya S."/>
            <person name="Fitzgerald M."/>
            <person name="Abouelleil A."/>
            <person name="Alvarado L."/>
            <person name="Berlin A.M."/>
            <person name="Chapman S.B."/>
            <person name="Dewar J."/>
            <person name="Goldberg J."/>
            <person name="Griggs A."/>
            <person name="Gujja S."/>
            <person name="Hansen M."/>
            <person name="Howarth C."/>
            <person name="Imamovic A."/>
            <person name="Larimer J."/>
            <person name="McCowan C."/>
            <person name="Murphy C."/>
            <person name="Pearson M."/>
            <person name="Priest M."/>
            <person name="Roberts A."/>
            <person name="Saif S."/>
            <person name="Shea T."/>
            <person name="Sykes S."/>
            <person name="Wortman J."/>
            <person name="Nusbaum C."/>
            <person name="Birren B."/>
        </authorList>
    </citation>
    <scope>NUCLEOTIDE SEQUENCE [LARGE SCALE GENOMIC DNA]</scope>
    <source>
        <strain evidence="3">CBS 10117</strain>
    </source>
</reference>
<reference evidence="4" key="3">
    <citation type="submission" date="2024-02" db="EMBL/GenBank/DDBJ databases">
        <title>Comparative genomics of Cryptococcus and Kwoniella reveals pathogenesis evolution and contrasting modes of karyotype evolution via chromosome fusion or intercentromeric recombination.</title>
        <authorList>
            <person name="Coelho M.A."/>
            <person name="David-Palma M."/>
            <person name="Shea T."/>
            <person name="Bowers K."/>
            <person name="McGinley-Smith S."/>
            <person name="Mohammad A.W."/>
            <person name="Gnirke A."/>
            <person name="Yurkov A.M."/>
            <person name="Nowrousian M."/>
            <person name="Sun S."/>
            <person name="Cuomo C.A."/>
            <person name="Heitman J."/>
        </authorList>
    </citation>
    <scope>NUCLEOTIDE SEQUENCE</scope>
    <source>
        <strain evidence="4">CBS 10117</strain>
    </source>
</reference>
<evidence type="ECO:0000313" key="4">
    <source>
        <dbReference type="EMBL" id="WWC57981.1"/>
    </source>
</evidence>
<keyword evidence="2" id="KW-1133">Transmembrane helix</keyword>
<feature type="transmembrane region" description="Helical" evidence="2">
    <location>
        <begin position="12"/>
        <end position="32"/>
    </location>
</feature>
<evidence type="ECO:0000256" key="1">
    <source>
        <dbReference type="SAM" id="MobiDB-lite"/>
    </source>
</evidence>
<dbReference type="AlphaFoldDB" id="A0A1A6AF72"/>
<dbReference type="OrthoDB" id="2560037at2759"/>
<name>A0A1A6AF72_9TREE</name>
<dbReference type="GeneID" id="28964215"/>
<gene>
    <name evidence="3" type="ORF">I303_00516</name>
    <name evidence="4" type="ORF">I303_100516</name>
</gene>
<feature type="region of interest" description="Disordered" evidence="1">
    <location>
        <begin position="45"/>
        <end position="67"/>
    </location>
</feature>
<organism evidence="3">
    <name type="scientific">Kwoniella dejecticola CBS 10117</name>
    <dbReference type="NCBI Taxonomy" id="1296121"/>
    <lineage>
        <taxon>Eukaryota</taxon>
        <taxon>Fungi</taxon>
        <taxon>Dikarya</taxon>
        <taxon>Basidiomycota</taxon>
        <taxon>Agaricomycotina</taxon>
        <taxon>Tremellomycetes</taxon>
        <taxon>Tremellales</taxon>
        <taxon>Cryptococcaceae</taxon>
        <taxon>Kwoniella</taxon>
    </lineage>
</organism>
<dbReference type="EMBL" id="CP144530">
    <property type="protein sequence ID" value="WWC57981.1"/>
    <property type="molecule type" value="Genomic_DNA"/>
</dbReference>
<keyword evidence="2" id="KW-0472">Membrane</keyword>
<dbReference type="EMBL" id="KI894027">
    <property type="protein sequence ID" value="OBR88699.1"/>
    <property type="molecule type" value="Genomic_DNA"/>
</dbReference>
<dbReference type="KEGG" id="kdj:28964215"/>
<keyword evidence="5" id="KW-1185">Reference proteome</keyword>
<dbReference type="Proteomes" id="UP000078595">
    <property type="component" value="Chromosome 1"/>
</dbReference>
<keyword evidence="2" id="KW-0812">Transmembrane</keyword>
<evidence type="ECO:0000256" key="2">
    <source>
        <dbReference type="SAM" id="Phobius"/>
    </source>
</evidence>
<sequence length="67" mass="6993">MPIAIADLVQRSIVLTSVGLTLYGGALITHGITYRTLKAKGYFGGPDEDQKPIDSAPGFSSSPSQPS</sequence>
<feature type="compositionally biased region" description="Polar residues" evidence="1">
    <location>
        <begin position="58"/>
        <end position="67"/>
    </location>
</feature>